<dbReference type="PANTHER" id="PTHR30290:SF9">
    <property type="entry name" value="OLIGOPEPTIDE-BINDING PROTEIN APPA"/>
    <property type="match status" value="1"/>
</dbReference>
<dbReference type="CDD" id="cd08514">
    <property type="entry name" value="PBP2_AppA_like"/>
    <property type="match status" value="1"/>
</dbReference>
<dbReference type="PROSITE" id="PS01040">
    <property type="entry name" value="SBP_BACTERIAL_5"/>
    <property type="match status" value="1"/>
</dbReference>
<feature type="domain" description="Solute-binding protein family 5" evidence="4">
    <location>
        <begin position="60"/>
        <end position="416"/>
    </location>
</feature>
<dbReference type="Gene3D" id="3.40.190.10">
    <property type="entry name" value="Periplasmic binding protein-like II"/>
    <property type="match status" value="1"/>
</dbReference>
<dbReference type="PIRSF" id="PIRSF002741">
    <property type="entry name" value="MppA"/>
    <property type="match status" value="1"/>
</dbReference>
<dbReference type="Pfam" id="PF00496">
    <property type="entry name" value="SBP_bac_5"/>
    <property type="match status" value="1"/>
</dbReference>
<dbReference type="AlphaFoldDB" id="A0A1W1C933"/>
<dbReference type="GO" id="GO:0042597">
    <property type="term" value="C:periplasmic space"/>
    <property type="evidence" value="ECO:0007669"/>
    <property type="project" value="UniProtKB-ARBA"/>
</dbReference>
<dbReference type="InterPro" id="IPR000914">
    <property type="entry name" value="SBP_5_dom"/>
</dbReference>
<proteinExistence type="inferred from homology"/>
<evidence type="ECO:0000256" key="1">
    <source>
        <dbReference type="ARBA" id="ARBA00005695"/>
    </source>
</evidence>
<accession>A0A1W1C933</accession>
<evidence type="ECO:0000256" key="2">
    <source>
        <dbReference type="ARBA" id="ARBA00022448"/>
    </source>
</evidence>
<protein>
    <submittedName>
        <fullName evidence="5">Dipeptide-binding ABC transporter, periplasmic substrate-binding component (TC 3.A.1.5.2)</fullName>
    </submittedName>
</protein>
<dbReference type="InterPro" id="IPR023765">
    <property type="entry name" value="SBP_5_CS"/>
</dbReference>
<dbReference type="SUPFAM" id="SSF53850">
    <property type="entry name" value="Periplasmic binding protein-like II"/>
    <property type="match status" value="1"/>
</dbReference>
<organism evidence="5">
    <name type="scientific">hydrothermal vent metagenome</name>
    <dbReference type="NCBI Taxonomy" id="652676"/>
    <lineage>
        <taxon>unclassified sequences</taxon>
        <taxon>metagenomes</taxon>
        <taxon>ecological metagenomes</taxon>
    </lineage>
</organism>
<name>A0A1W1C933_9ZZZZ</name>
<dbReference type="InterPro" id="IPR030678">
    <property type="entry name" value="Peptide/Ni-bd"/>
</dbReference>
<comment type="similarity">
    <text evidence="1">Belongs to the bacterial solute-binding protein 5 family.</text>
</comment>
<keyword evidence="2" id="KW-0813">Transport</keyword>
<reference evidence="5" key="1">
    <citation type="submission" date="2016-10" db="EMBL/GenBank/DDBJ databases">
        <authorList>
            <person name="de Groot N.N."/>
        </authorList>
    </citation>
    <scope>NUCLEOTIDE SEQUENCE</scope>
</reference>
<evidence type="ECO:0000313" key="5">
    <source>
        <dbReference type="EMBL" id="SFV62286.1"/>
    </source>
</evidence>
<dbReference type="EMBL" id="FPHH01000064">
    <property type="protein sequence ID" value="SFV62286.1"/>
    <property type="molecule type" value="Genomic_DNA"/>
</dbReference>
<dbReference type="Gene3D" id="3.90.76.10">
    <property type="entry name" value="Dipeptide-binding Protein, Domain 1"/>
    <property type="match status" value="1"/>
</dbReference>
<dbReference type="InterPro" id="IPR039424">
    <property type="entry name" value="SBP_5"/>
</dbReference>
<sequence length="499" mass="57050">MQFIVTLLLLSFSLVAATLQLATSSNPARLNPLLATDSSSSEISGFIFNGLVKYDKDSKEIIGDLAQSFSFKNPKTVIFHLRKGVKWQDGKEFSAKDVFFTYKVLTSNKIASPYSAGFRFVKDVKVLDRYTIEVDYKEPYFKALESWMMGILPEHILKNEKNLMTSSFNTHPIGTGPYKLTQLALSKNIELTAFDDYFEGRPKIDKIVFHVIPDPMTRLLMLKNGQLDIGSIEPLVMQRQLDADFFKKFHIYEKISLSYTYLGFNLRRKKFQDARVRQALSLAIDRQELVNILFFKHAKVCSGPFLPGTMAFNPNVKVPKQNIAKAKALLKEAGYDAKHPFSFEIVTSNASSIRPYAAEILQYQLQKAGVKVTLRVMEWQAFLNMVVFPHKFDAVLLGWGLSPTPDPYIFWDSASDKAGGFNLVGYHNKKLDKLIAQSQKVIERKKLSQMWQKMFQMIVEDNPYLFLYIPNSITAVNKNIKHIEPALSGIWHNYISWEK</sequence>
<dbReference type="GO" id="GO:0043190">
    <property type="term" value="C:ATP-binding cassette (ABC) transporter complex"/>
    <property type="evidence" value="ECO:0007669"/>
    <property type="project" value="InterPro"/>
</dbReference>
<evidence type="ECO:0000256" key="3">
    <source>
        <dbReference type="ARBA" id="ARBA00022729"/>
    </source>
</evidence>
<dbReference type="GO" id="GO:0015833">
    <property type="term" value="P:peptide transport"/>
    <property type="evidence" value="ECO:0007669"/>
    <property type="project" value="TreeGrafter"/>
</dbReference>
<gene>
    <name evidence="5" type="ORF">MNB_SM-5-871</name>
</gene>
<keyword evidence="3" id="KW-0732">Signal</keyword>
<dbReference type="PANTHER" id="PTHR30290">
    <property type="entry name" value="PERIPLASMIC BINDING COMPONENT OF ABC TRANSPORTER"/>
    <property type="match status" value="1"/>
</dbReference>
<dbReference type="Gene3D" id="3.10.105.10">
    <property type="entry name" value="Dipeptide-binding Protein, Domain 3"/>
    <property type="match status" value="1"/>
</dbReference>
<dbReference type="GO" id="GO:1904680">
    <property type="term" value="F:peptide transmembrane transporter activity"/>
    <property type="evidence" value="ECO:0007669"/>
    <property type="project" value="TreeGrafter"/>
</dbReference>
<evidence type="ECO:0000259" key="4">
    <source>
        <dbReference type="Pfam" id="PF00496"/>
    </source>
</evidence>